<reference evidence="11" key="1">
    <citation type="submission" date="2016-03" db="EMBL/GenBank/DDBJ databases">
        <authorList>
            <person name="Devillers Hugo."/>
        </authorList>
    </citation>
    <scope>NUCLEOTIDE SEQUENCE [LARGE SCALE GENOMIC DNA]</scope>
</reference>
<dbReference type="Pfam" id="PF09811">
    <property type="entry name" value="Yae1_N"/>
    <property type="match status" value="1"/>
</dbReference>
<dbReference type="PANTHER" id="PTHR18829:SF0">
    <property type="entry name" value="PROTEIN YAE1 HOMOLOG"/>
    <property type="match status" value="1"/>
</dbReference>
<evidence type="ECO:0000256" key="2">
    <source>
        <dbReference type="ARBA" id="ARBA00004496"/>
    </source>
</evidence>
<name>A0A1G4J7Z1_9SACH</name>
<dbReference type="GO" id="GO:0005634">
    <property type="term" value="C:nucleus"/>
    <property type="evidence" value="ECO:0007669"/>
    <property type="project" value="UniProtKB-SubCell"/>
</dbReference>
<evidence type="ECO:0000256" key="5">
    <source>
        <dbReference type="ARBA" id="ARBA00018400"/>
    </source>
</evidence>
<organism evidence="10 11">
    <name type="scientific">Lachancea meyersii CBS 8951</name>
    <dbReference type="NCBI Taxonomy" id="1266667"/>
    <lineage>
        <taxon>Eukaryota</taxon>
        <taxon>Fungi</taxon>
        <taxon>Dikarya</taxon>
        <taxon>Ascomycota</taxon>
        <taxon>Saccharomycotina</taxon>
        <taxon>Saccharomycetes</taxon>
        <taxon>Saccharomycetales</taxon>
        <taxon>Saccharomycetaceae</taxon>
        <taxon>Lachancea</taxon>
    </lineage>
</organism>
<dbReference type="PANTHER" id="PTHR18829">
    <property type="entry name" value="PROTEIN YAE1 HOMOLOG"/>
    <property type="match status" value="1"/>
</dbReference>
<dbReference type="InterPro" id="IPR038881">
    <property type="entry name" value="Yae1-like"/>
</dbReference>
<dbReference type="AlphaFoldDB" id="A0A1G4J7Z1"/>
<keyword evidence="7" id="KW-0539">Nucleus</keyword>
<keyword evidence="6" id="KW-0963">Cytoplasm</keyword>
<evidence type="ECO:0000256" key="4">
    <source>
        <dbReference type="ARBA" id="ARBA00017286"/>
    </source>
</evidence>
<dbReference type="Proteomes" id="UP000191144">
    <property type="component" value="Chromosome D"/>
</dbReference>
<evidence type="ECO:0000256" key="1">
    <source>
        <dbReference type="ARBA" id="ARBA00004123"/>
    </source>
</evidence>
<keyword evidence="11" id="KW-1185">Reference proteome</keyword>
<evidence type="ECO:0000256" key="7">
    <source>
        <dbReference type="ARBA" id="ARBA00023242"/>
    </source>
</evidence>
<evidence type="ECO:0000256" key="3">
    <source>
        <dbReference type="ARBA" id="ARBA00007096"/>
    </source>
</evidence>
<protein>
    <recommendedName>
        <fullName evidence="5">Protein YAE1</fullName>
    </recommendedName>
    <alternativeName>
        <fullName evidence="4">Protein yae1</fullName>
    </alternativeName>
</protein>
<keyword evidence="8" id="KW-0175">Coiled coil</keyword>
<gene>
    <name evidence="10" type="ORF">LAME_0D04280G</name>
</gene>
<evidence type="ECO:0000259" key="9">
    <source>
        <dbReference type="Pfam" id="PF09811"/>
    </source>
</evidence>
<dbReference type="GO" id="GO:0005737">
    <property type="term" value="C:cytoplasm"/>
    <property type="evidence" value="ECO:0007669"/>
    <property type="project" value="UniProtKB-SubCell"/>
</dbReference>
<accession>A0A1G4J7Z1</accession>
<evidence type="ECO:0000313" key="10">
    <source>
        <dbReference type="EMBL" id="SCU86045.1"/>
    </source>
</evidence>
<feature type="domain" description="Essential protein Yae1 N-terminal" evidence="9">
    <location>
        <begin position="39"/>
        <end position="75"/>
    </location>
</feature>
<comment type="subcellular location">
    <subcellularLocation>
        <location evidence="2">Cytoplasm</location>
    </subcellularLocation>
    <subcellularLocation>
        <location evidence="1">Nucleus</location>
    </subcellularLocation>
</comment>
<sequence length="147" mass="16747">MSISDGDIWASDSEIISGEFQQEETAEIRKLRSVHAKRGYLDGITSAKDENLQQGFDSSYNVGSALGLRVGVILGELQVLTLLHGENDEPLKTDLKRAQQELRINKVLSKQNFDQNFNLVEEQCLIKDWETTLNEYRNKYKNVSLKK</sequence>
<comment type="similarity">
    <text evidence="3">Belongs to the YAE1 family.</text>
</comment>
<evidence type="ECO:0000256" key="6">
    <source>
        <dbReference type="ARBA" id="ARBA00022490"/>
    </source>
</evidence>
<proteinExistence type="inferred from homology"/>
<dbReference type="InterPro" id="IPR019191">
    <property type="entry name" value="Essential_protein_Yae1_N"/>
</dbReference>
<evidence type="ECO:0000313" key="11">
    <source>
        <dbReference type="Proteomes" id="UP000191144"/>
    </source>
</evidence>
<dbReference type="EMBL" id="LT598482">
    <property type="protein sequence ID" value="SCU86045.1"/>
    <property type="molecule type" value="Genomic_DNA"/>
</dbReference>
<evidence type="ECO:0000256" key="8">
    <source>
        <dbReference type="SAM" id="Coils"/>
    </source>
</evidence>
<feature type="coiled-coil region" evidence="8">
    <location>
        <begin position="119"/>
        <end position="146"/>
    </location>
</feature>
<dbReference type="OrthoDB" id="20086at2759"/>